<evidence type="ECO:0000256" key="3">
    <source>
        <dbReference type="ARBA" id="ARBA00004628"/>
    </source>
</evidence>
<dbReference type="PANTHER" id="PTHR10589">
    <property type="entry name" value="UBIQUITIN CARBOXYL-TERMINAL HYDROLASE"/>
    <property type="match status" value="1"/>
</dbReference>
<evidence type="ECO:0000256" key="16">
    <source>
        <dbReference type="ARBA" id="ARBA00023288"/>
    </source>
</evidence>
<evidence type="ECO:0000256" key="15">
    <source>
        <dbReference type="ARBA" id="ARBA00023180"/>
    </source>
</evidence>
<evidence type="ECO:0000256" key="4">
    <source>
        <dbReference type="ARBA" id="ARBA00009326"/>
    </source>
</evidence>
<evidence type="ECO:0000256" key="13">
    <source>
        <dbReference type="ARBA" id="ARBA00022990"/>
    </source>
</evidence>
<comment type="similarity">
    <text evidence="4 20 21">Belongs to the peptidase C12 family.</text>
</comment>
<keyword evidence="14" id="KW-0472">Membrane</keyword>
<feature type="domain" description="UCH catalytic" evidence="22">
    <location>
        <begin position="62"/>
        <end position="284"/>
    </location>
</feature>
<evidence type="ECO:0000256" key="11">
    <source>
        <dbReference type="ARBA" id="ARBA00022807"/>
    </source>
</evidence>
<gene>
    <name evidence="23" type="primary">uchl1</name>
</gene>
<dbReference type="GO" id="GO:0005789">
    <property type="term" value="C:endoplasmic reticulum membrane"/>
    <property type="evidence" value="ECO:0007669"/>
    <property type="project" value="UniProtKB-SubCell"/>
</dbReference>
<evidence type="ECO:0000256" key="20">
    <source>
        <dbReference type="PROSITE-ProRule" id="PRU01393"/>
    </source>
</evidence>
<dbReference type="EC" id="3.4.19.12" evidence="5 21"/>
<evidence type="ECO:0000256" key="21">
    <source>
        <dbReference type="RuleBase" id="RU361215"/>
    </source>
</evidence>
<feature type="site" description="Transition state stabilizer" evidence="20">
    <location>
        <position position="147"/>
    </location>
</feature>
<evidence type="ECO:0000256" key="17">
    <source>
        <dbReference type="ARBA" id="ARBA00023289"/>
    </source>
</evidence>
<evidence type="ECO:0000256" key="9">
    <source>
        <dbReference type="ARBA" id="ARBA00022786"/>
    </source>
</evidence>
<dbReference type="GO" id="GO:0004843">
    <property type="term" value="F:cysteine-type deubiquitinase activity"/>
    <property type="evidence" value="ECO:0007669"/>
    <property type="project" value="UniProtKB-UniRule"/>
</dbReference>
<comment type="function">
    <text evidence="18">Ubiquitin-protein hydrolase is involved both in the processing of ubiquitin precursors and of ubiquitinated proteins. This enzyme is a thiol protease that recognizes and hydrolyzes a peptide bond at the C-terminal glycine of ubiquitin.</text>
</comment>
<dbReference type="FunCoup" id="A0A6I8Q4D7">
    <property type="interactions" value="1379"/>
</dbReference>
<dbReference type="GeneTree" id="ENSGT00940000157306"/>
<dbReference type="PRINTS" id="PR00707">
    <property type="entry name" value="UBCTHYDRLASE"/>
</dbReference>
<dbReference type="CDD" id="cd09616">
    <property type="entry name" value="Peptidase_C12_UCH_L1_L3"/>
    <property type="match status" value="1"/>
</dbReference>
<dbReference type="PANTHER" id="PTHR10589:SF19">
    <property type="entry name" value="UBIQUITIN CARBOXYL-TERMINAL HYDROLASE ISOZYME L1"/>
    <property type="match status" value="1"/>
</dbReference>
<name>A0A6I8Q4D7_XENTR</name>
<keyword evidence="17" id="KW-0636">Prenylation</keyword>
<organism evidence="23">
    <name type="scientific">Xenopus tropicalis</name>
    <name type="common">Western clawed frog</name>
    <name type="synonym">Silurana tropicalis</name>
    <dbReference type="NCBI Taxonomy" id="8364"/>
    <lineage>
        <taxon>Eukaryota</taxon>
        <taxon>Metazoa</taxon>
        <taxon>Chordata</taxon>
        <taxon>Craniata</taxon>
        <taxon>Vertebrata</taxon>
        <taxon>Euteleostomi</taxon>
        <taxon>Amphibia</taxon>
        <taxon>Batrachia</taxon>
        <taxon>Anura</taxon>
        <taxon>Pipoidea</taxon>
        <taxon>Pipidae</taxon>
        <taxon>Xenopodinae</taxon>
        <taxon>Xenopus</taxon>
        <taxon>Silurana</taxon>
    </lineage>
</organism>
<dbReference type="Ensembl" id="ENSXETT00000097531">
    <property type="protein sequence ID" value="ENSXETP00000064423"/>
    <property type="gene ID" value="ENSXETG00000021089"/>
</dbReference>
<protein>
    <recommendedName>
        <fullName evidence="19 21">Ubiquitin carboxyl-terminal hydrolase</fullName>
        <ecNumber evidence="5 21">3.4.19.12</ecNumber>
    </recommendedName>
</protein>
<dbReference type="Xenbase" id="XB-GENE-1000432">
    <property type="gene designation" value="uchl1"/>
</dbReference>
<comment type="subcellular location">
    <subcellularLocation>
        <location evidence="2">Cytoplasm</location>
    </subcellularLocation>
    <subcellularLocation>
        <location evidence="3">Endoplasmic reticulum membrane</location>
        <topology evidence="3">Lipid-anchor</topology>
    </subcellularLocation>
</comment>
<evidence type="ECO:0000256" key="10">
    <source>
        <dbReference type="ARBA" id="ARBA00022801"/>
    </source>
</evidence>
<keyword evidence="12" id="KW-0256">Endoplasmic reticulum</keyword>
<keyword evidence="15" id="KW-0325">Glycoprotein</keyword>
<dbReference type="PROSITE" id="PS52048">
    <property type="entry name" value="UCH_DOMAIN"/>
    <property type="match status" value="1"/>
</dbReference>
<evidence type="ECO:0000256" key="18">
    <source>
        <dbReference type="ARBA" id="ARBA00055560"/>
    </source>
</evidence>
<evidence type="ECO:0000256" key="12">
    <source>
        <dbReference type="ARBA" id="ARBA00022824"/>
    </source>
</evidence>
<evidence type="ECO:0000313" key="23">
    <source>
        <dbReference type="Ensembl" id="ENSXETP00000064423"/>
    </source>
</evidence>
<keyword evidence="6" id="KW-0963">Cytoplasm</keyword>
<dbReference type="InterPro" id="IPR036959">
    <property type="entry name" value="Peptidase_C12_UCH_sf"/>
</dbReference>
<reference evidence="23" key="2">
    <citation type="submission" date="2020-05" db="UniProtKB">
        <authorList>
            <consortium name="Ensembl"/>
        </authorList>
    </citation>
    <scope>IDENTIFICATION</scope>
</reference>
<dbReference type="SUPFAM" id="SSF54001">
    <property type="entry name" value="Cysteine proteinases"/>
    <property type="match status" value="1"/>
</dbReference>
<dbReference type="InterPro" id="IPR038765">
    <property type="entry name" value="Papain-like_cys_pep_sf"/>
</dbReference>
<sequence>IIFILLIAITGIEYPRLDWDTKLALAFQIQKPKLPPTSPPNSDCLWHLTAAPPQIASPGLPASFPRDDTLSQGLCLLNVLAQLGVLDGWKFVDVLGFEDESLSNVLTPVCAVLLLFPLTPQHENFRQSQIKELQEKDANKKVYFLKQTIGNSCGTVGLIHAAANNKDKLNFAENSVLKNFIEETATLSPEERAKHLEKHEAIKSAHNSVAAEGQCRENSDVNFHFILFTAVDGHLYELDGRLPSPVEHDATSEETLLKDAAKICRQFTEREQGEVRFSAVALSKCA</sequence>
<dbReference type="Pfam" id="PF01088">
    <property type="entry name" value="Peptidase_C12"/>
    <property type="match status" value="1"/>
</dbReference>
<evidence type="ECO:0000256" key="1">
    <source>
        <dbReference type="ARBA" id="ARBA00000707"/>
    </source>
</evidence>
<evidence type="ECO:0000256" key="6">
    <source>
        <dbReference type="ARBA" id="ARBA00022490"/>
    </source>
</evidence>
<keyword evidence="9 20" id="KW-0833">Ubl conjugation pathway</keyword>
<comment type="catalytic activity">
    <reaction evidence="1 20 21">
        <text>Thiol-dependent hydrolysis of ester, thioester, amide, peptide and isopeptide bonds formed by the C-terminal Gly of ubiquitin (a 76-residue protein attached to proteins as an intracellular targeting signal).</text>
        <dbReference type="EC" id="3.4.19.12"/>
    </reaction>
</comment>
<accession>A0A6I8Q4D7</accession>
<keyword evidence="16" id="KW-0449">Lipoprotein</keyword>
<evidence type="ECO:0000256" key="8">
    <source>
        <dbReference type="ARBA" id="ARBA00022670"/>
    </source>
</evidence>
<dbReference type="GO" id="GO:0006511">
    <property type="term" value="P:ubiquitin-dependent protein catabolic process"/>
    <property type="evidence" value="ECO:0007669"/>
    <property type="project" value="UniProtKB-UniRule"/>
</dbReference>
<reference evidence="23" key="1">
    <citation type="journal article" date="2010" name="Science">
        <title>The genome of the Western clawed frog Xenopus tropicalis.</title>
        <authorList>
            <person name="Hellsten U."/>
            <person name="Harland R.M."/>
            <person name="Gilchrist M.J."/>
            <person name="Hendrix D."/>
            <person name="Jurka J."/>
            <person name="Kapitonov V."/>
            <person name="Ovcharenko I."/>
            <person name="Putnam N.H."/>
            <person name="Shu S."/>
            <person name="Taher L."/>
            <person name="Blitz I.L."/>
            <person name="Blumberg B."/>
            <person name="Dichmann D.S."/>
            <person name="Dubchak I."/>
            <person name="Amaya E."/>
            <person name="Detter J.C."/>
            <person name="Fletcher R."/>
            <person name="Gerhard D.S."/>
            <person name="Goodstein D."/>
            <person name="Graves T."/>
            <person name="Grigoriev I.V."/>
            <person name="Grimwood J."/>
            <person name="Kawashima T."/>
            <person name="Lindquist E."/>
            <person name="Lucas S.M."/>
            <person name="Mead P.E."/>
            <person name="Mitros T."/>
            <person name="Ogino H."/>
            <person name="Ohta Y."/>
            <person name="Poliakov A.V."/>
            <person name="Pollet N."/>
            <person name="Robert J."/>
            <person name="Salamov A."/>
            <person name="Sater A.K."/>
            <person name="Schmutz J."/>
            <person name="Terry A."/>
            <person name="Vize P.D."/>
            <person name="Warren W.C."/>
            <person name="Wells D."/>
            <person name="Wills A."/>
            <person name="Wilson R.K."/>
            <person name="Zimmerman L.B."/>
            <person name="Zorn A.M."/>
            <person name="Grainger R."/>
            <person name="Grammer T."/>
            <person name="Khokha M.K."/>
            <person name="Richardson P.M."/>
            <person name="Rokhsar D.S."/>
        </authorList>
    </citation>
    <scope>NUCLEOTIDE SEQUENCE [LARGE SCALE GENOMIC DNA]</scope>
    <source>
        <strain evidence="23">Nigerian</strain>
    </source>
</reference>
<evidence type="ECO:0000256" key="7">
    <source>
        <dbReference type="ARBA" id="ARBA00022553"/>
    </source>
</evidence>
<dbReference type="AlphaFoldDB" id="A0A6I8Q4D7"/>
<dbReference type="InterPro" id="IPR001578">
    <property type="entry name" value="Peptidase_C12_UCH"/>
</dbReference>
<keyword evidence="11 20" id="KW-0788">Thiol protease</keyword>
<keyword evidence="8 20" id="KW-0645">Protease</keyword>
<feature type="site" description="Important for enzyme activity" evidence="20">
    <location>
        <position position="239"/>
    </location>
</feature>
<evidence type="ECO:0000256" key="5">
    <source>
        <dbReference type="ARBA" id="ARBA00012759"/>
    </source>
</evidence>
<feature type="active site" description="Nucleophile" evidence="20">
    <location>
        <position position="153"/>
    </location>
</feature>
<proteinExistence type="inferred from homology"/>
<feature type="active site" description="Proton donor" evidence="20">
    <location>
        <position position="224"/>
    </location>
</feature>
<evidence type="ECO:0000256" key="14">
    <source>
        <dbReference type="ARBA" id="ARBA00023136"/>
    </source>
</evidence>
<dbReference type="FunFam" id="3.40.532.10:FF:000006">
    <property type="entry name" value="Ubiquitin carboxyl-terminal hydrolase"/>
    <property type="match status" value="1"/>
</dbReference>
<dbReference type="Gene3D" id="3.40.532.10">
    <property type="entry name" value="Peptidase C12, ubiquitin carboxyl-terminal hydrolase"/>
    <property type="match status" value="1"/>
</dbReference>
<keyword evidence="13" id="KW-0007">Acetylation</keyword>
<dbReference type="Bgee" id="ENSXETG00000021089">
    <property type="expression patterns" value="Expressed in egg cell and 13 other cell types or tissues"/>
</dbReference>
<evidence type="ECO:0000256" key="19">
    <source>
        <dbReference type="ARBA" id="ARBA00073226"/>
    </source>
</evidence>
<keyword evidence="7" id="KW-0597">Phosphoprotein</keyword>
<evidence type="ECO:0000256" key="2">
    <source>
        <dbReference type="ARBA" id="ARBA00004496"/>
    </source>
</evidence>
<evidence type="ECO:0000259" key="22">
    <source>
        <dbReference type="PROSITE" id="PS52048"/>
    </source>
</evidence>
<dbReference type="InParanoid" id="A0A6I8Q4D7"/>
<keyword evidence="10 20" id="KW-0378">Hydrolase</keyword>